<dbReference type="Pfam" id="PF04341">
    <property type="entry name" value="DUF485"/>
    <property type="match status" value="1"/>
</dbReference>
<dbReference type="PANTHER" id="PTHR38441">
    <property type="entry name" value="INTEGRAL MEMBRANE PROTEIN-RELATED"/>
    <property type="match status" value="1"/>
</dbReference>
<dbReference type="AlphaFoldDB" id="A0A2V4P737"/>
<dbReference type="OrthoDB" id="3543412at2"/>
<dbReference type="PANTHER" id="PTHR38441:SF1">
    <property type="entry name" value="MEMBRANE PROTEIN"/>
    <property type="match status" value="1"/>
</dbReference>
<dbReference type="Proteomes" id="UP000248039">
    <property type="component" value="Unassembled WGS sequence"/>
</dbReference>
<evidence type="ECO:0000313" key="3">
    <source>
        <dbReference type="EMBL" id="PYC86155.1"/>
    </source>
</evidence>
<feature type="region of interest" description="Disordered" evidence="1">
    <location>
        <begin position="1"/>
        <end position="174"/>
    </location>
</feature>
<keyword evidence="2" id="KW-0812">Transmembrane</keyword>
<sequence length="316" mass="34252">MDLRGGLSGSAGADTGSPSSSGASRPGAALAQHEVTGPAGPAPRRGQRFDWWSAPSVAGPLGAVRRQAGGLAAGKRSSTSPEQRSVRGGEPQSDASAAHVPAQPAPGDQAAAAGRPVRDSRPEAVDQPDLRLSDRHGGSRSDTRSDVRSDVRSDSHHNVRNDSRGDRRGDQLGAPYANVTLYPSQYHNPYAHQYGTELAGEFEVLLAEQQDQAAAEVYREVQRSRAFQDIRRSYRSFVFPATAIFLGWYLLYVTLQAAAPDLMRAQLAGPFSVAWLLGLMQFVSTFVITWLYSRNARTKRDRAALGLRWDTQDQLR</sequence>
<feature type="transmembrane region" description="Helical" evidence="2">
    <location>
        <begin position="272"/>
        <end position="292"/>
    </location>
</feature>
<evidence type="ECO:0000256" key="1">
    <source>
        <dbReference type="SAM" id="MobiDB-lite"/>
    </source>
</evidence>
<gene>
    <name evidence="3" type="ORF">C7C46_05825</name>
</gene>
<evidence type="ECO:0000313" key="4">
    <source>
        <dbReference type="Proteomes" id="UP000248039"/>
    </source>
</evidence>
<comment type="caution">
    <text evidence="3">The sequence shown here is derived from an EMBL/GenBank/DDBJ whole genome shotgun (WGS) entry which is preliminary data.</text>
</comment>
<reference evidence="3 4" key="1">
    <citation type="submission" date="2018-03" db="EMBL/GenBank/DDBJ databases">
        <title>Bioinformatic expansion and discovery of thiopeptide antibiotics.</title>
        <authorList>
            <person name="Schwalen C.J."/>
            <person name="Hudson G.A."/>
            <person name="Mitchell D.A."/>
        </authorList>
    </citation>
    <scope>NUCLEOTIDE SEQUENCE [LARGE SCALE GENOMIC DNA]</scope>
    <source>
        <strain evidence="3 4">ATCC 21389</strain>
    </source>
</reference>
<keyword evidence="2" id="KW-1133">Transmembrane helix</keyword>
<keyword evidence="2" id="KW-0472">Membrane</keyword>
<keyword evidence="4" id="KW-1185">Reference proteome</keyword>
<name>A0A2V4P737_9ACTN</name>
<evidence type="ECO:0000256" key="2">
    <source>
        <dbReference type="SAM" id="Phobius"/>
    </source>
</evidence>
<feature type="compositionally biased region" description="Basic and acidic residues" evidence="1">
    <location>
        <begin position="116"/>
        <end position="170"/>
    </location>
</feature>
<protein>
    <recommendedName>
        <fullName evidence="5">DUF485 domain-containing protein</fullName>
    </recommendedName>
</protein>
<feature type="compositionally biased region" description="Low complexity" evidence="1">
    <location>
        <begin position="10"/>
        <end position="29"/>
    </location>
</feature>
<accession>A0A2V4P737</accession>
<dbReference type="EMBL" id="PYBW01000020">
    <property type="protein sequence ID" value="PYC86155.1"/>
    <property type="molecule type" value="Genomic_DNA"/>
</dbReference>
<feature type="compositionally biased region" description="Low complexity" evidence="1">
    <location>
        <begin position="101"/>
        <end position="114"/>
    </location>
</feature>
<dbReference type="InterPro" id="IPR007436">
    <property type="entry name" value="DUF485"/>
</dbReference>
<feature type="transmembrane region" description="Helical" evidence="2">
    <location>
        <begin position="233"/>
        <end position="252"/>
    </location>
</feature>
<evidence type="ECO:0008006" key="5">
    <source>
        <dbReference type="Google" id="ProtNLM"/>
    </source>
</evidence>
<proteinExistence type="predicted"/>
<organism evidence="3 4">
    <name type="scientific">Streptomyces tateyamensis</name>
    <dbReference type="NCBI Taxonomy" id="565073"/>
    <lineage>
        <taxon>Bacteria</taxon>
        <taxon>Bacillati</taxon>
        <taxon>Actinomycetota</taxon>
        <taxon>Actinomycetes</taxon>
        <taxon>Kitasatosporales</taxon>
        <taxon>Streptomycetaceae</taxon>
        <taxon>Streptomyces</taxon>
    </lineage>
</organism>